<dbReference type="STRING" id="596151.DesfrDRAFT_0013"/>
<dbReference type="NCBIfam" id="TIGR01448">
    <property type="entry name" value="recD_rel"/>
    <property type="match status" value="1"/>
</dbReference>
<dbReference type="CDD" id="cd18809">
    <property type="entry name" value="SF1_C_RecD"/>
    <property type="match status" value="1"/>
</dbReference>
<dbReference type="Pfam" id="PF14490">
    <property type="entry name" value="HHH_RecD2"/>
    <property type="match status" value="1"/>
</dbReference>
<dbReference type="EC" id="3.1.11.5" evidence="4"/>
<dbReference type="InterPro" id="IPR010994">
    <property type="entry name" value="RuvA_2-like"/>
</dbReference>
<dbReference type="SUPFAM" id="SSF52540">
    <property type="entry name" value="P-loop containing nucleoside triphosphate hydrolases"/>
    <property type="match status" value="2"/>
</dbReference>
<dbReference type="InterPro" id="IPR050534">
    <property type="entry name" value="Coronavir_polyprotein_1ab"/>
</dbReference>
<sequence>MADAAPANEFSAEVQSVTFFSEETNYLIARVKSKDEPGPFSIVGNIGPVTPGEMLRVTGTWVTHPKYGRQFQVSVAAREMPATINGIRRYLASGMIKGVGGVLATRMVDAFGEKVLDILDTEPEKLLAVEGVGKRKLKEIVASWQAQHEVRSLMLFLQTHEIATTHAGKIFKLYGNEAEARIRANPYELAYEIRGIAFKTADNMALRLGFAPDSPERIQAALVYVLFSMGDQGHLFVPRDLLFEKTAAMVGDVSPERLEEALASLEALKRIKIEPMPDRNIEAAVYLRHYYALEVEIARRLHELATHPGADLRGKVEKILPALESEARLQLSPEQRQATVDACAEKVFVITGGPGTGKTTITRMVVAALDKLSLKVKLAAPTGRAAKRLSEATGVPAATLHRLLQSAPDGTFALCEDNKLKTDVLLVDEASMLDARLCAHMLRALPFTARLILVGDADQLPSVGAGNVLEDILASQAVGSARLTHIFRQAQESMIVVNAHRINQGQFPQTAPKPAPEADFFWVEMDEPAMVRDMIATLVCERIPCVYGLDPMRDVQVLSPMHKGEAGTQSLNEALRGRLNPKGPELVRGTTHYRLHDRVLQTKNDYEKDVFNGDMGHIVEVDASEGELLVSFDGRSVAYDRTELDELAPAYAISIHKSQGSEYPAVVVPILTQHYVMLRRNLIYTALTRARRLAVIIGSRRALNLGLKNAGGDARFTHLNYRLRELFNAA</sequence>
<protein>
    <submittedName>
        <fullName evidence="4">Helicase, RecD/TraA family</fullName>
        <ecNumber evidence="4">3.1.11.5</ecNumber>
    </submittedName>
</protein>
<feature type="domain" description="AAA+ ATPase" evidence="3">
    <location>
        <begin position="344"/>
        <end position="490"/>
    </location>
</feature>
<keyword evidence="1" id="KW-0547">Nucleotide-binding</keyword>
<dbReference type="InterPro" id="IPR027417">
    <property type="entry name" value="P-loop_NTPase"/>
</dbReference>
<gene>
    <name evidence="4" type="ORF">DesfrDRAFT_0013</name>
</gene>
<keyword evidence="4" id="KW-0347">Helicase</keyword>
<evidence type="ECO:0000256" key="1">
    <source>
        <dbReference type="ARBA" id="ARBA00022741"/>
    </source>
</evidence>
<dbReference type="PANTHER" id="PTHR43788:SF6">
    <property type="entry name" value="DNA HELICASE B"/>
    <property type="match status" value="1"/>
</dbReference>
<dbReference type="Gene3D" id="3.40.50.300">
    <property type="entry name" value="P-loop containing nucleotide triphosphate hydrolases"/>
    <property type="match status" value="2"/>
</dbReference>
<dbReference type="GO" id="GO:0005524">
    <property type="term" value="F:ATP binding"/>
    <property type="evidence" value="ECO:0007669"/>
    <property type="project" value="UniProtKB-KW"/>
</dbReference>
<dbReference type="Pfam" id="PF13604">
    <property type="entry name" value="AAA_30"/>
    <property type="match status" value="1"/>
</dbReference>
<proteinExistence type="inferred from homology"/>
<evidence type="ECO:0000256" key="2">
    <source>
        <dbReference type="ARBA" id="ARBA00022840"/>
    </source>
</evidence>
<evidence type="ECO:0000259" key="3">
    <source>
        <dbReference type="SMART" id="SM00382"/>
    </source>
</evidence>
<dbReference type="Pfam" id="PF23139">
    <property type="entry name" value="OB_YrrC"/>
    <property type="match status" value="1"/>
</dbReference>
<dbReference type="EMBL" id="AECZ01000001">
    <property type="protein sequence ID" value="EFL52965.1"/>
    <property type="molecule type" value="Genomic_DNA"/>
</dbReference>
<evidence type="ECO:0000313" key="4">
    <source>
        <dbReference type="EMBL" id="EFL52965.1"/>
    </source>
</evidence>
<keyword evidence="5" id="KW-1185">Reference proteome</keyword>
<dbReference type="eggNOG" id="COG0507">
    <property type="taxonomic scope" value="Bacteria"/>
</dbReference>
<dbReference type="InterPro" id="IPR041451">
    <property type="entry name" value="RecD2_SH13"/>
</dbReference>
<dbReference type="Pfam" id="PF18335">
    <property type="entry name" value="SH3_13"/>
    <property type="match status" value="1"/>
</dbReference>
<dbReference type="Proteomes" id="UP000006250">
    <property type="component" value="Unassembled WGS sequence"/>
</dbReference>
<keyword evidence="4" id="KW-0378">Hydrolase</keyword>
<dbReference type="GO" id="GO:0043139">
    <property type="term" value="F:5'-3' DNA helicase activity"/>
    <property type="evidence" value="ECO:0007669"/>
    <property type="project" value="InterPro"/>
</dbReference>
<dbReference type="CDD" id="cd17933">
    <property type="entry name" value="DEXSc_RecD-like"/>
    <property type="match status" value="1"/>
</dbReference>
<name>E1JQW4_SOLFR</name>
<dbReference type="GO" id="GO:0009338">
    <property type="term" value="C:exodeoxyribonuclease V complex"/>
    <property type="evidence" value="ECO:0007669"/>
    <property type="project" value="TreeGrafter"/>
</dbReference>
<dbReference type="SMART" id="SM00382">
    <property type="entry name" value="AAA"/>
    <property type="match status" value="1"/>
</dbReference>
<dbReference type="AlphaFoldDB" id="E1JQW4"/>
<dbReference type="InterPro" id="IPR027785">
    <property type="entry name" value="UvrD-like_helicase_C"/>
</dbReference>
<comment type="caution">
    <text evidence="4">The sequence shown here is derived from an EMBL/GenBank/DDBJ whole genome shotgun (WGS) entry which is preliminary data.</text>
</comment>
<dbReference type="SUPFAM" id="SSF47781">
    <property type="entry name" value="RuvA domain 2-like"/>
    <property type="match status" value="1"/>
</dbReference>
<dbReference type="Pfam" id="PF14520">
    <property type="entry name" value="HHH_5"/>
    <property type="match status" value="1"/>
</dbReference>
<dbReference type="GO" id="GO:0008854">
    <property type="term" value="F:exodeoxyribonuclease V activity"/>
    <property type="evidence" value="ECO:0007669"/>
    <property type="project" value="UniProtKB-EC"/>
</dbReference>
<dbReference type="Pfam" id="PF13538">
    <property type="entry name" value="UvrD_C_2"/>
    <property type="match status" value="1"/>
</dbReference>
<reference evidence="4 5" key="1">
    <citation type="submission" date="2010-08" db="EMBL/GenBank/DDBJ databases">
        <title>The draft genome of Desulfovibrio fructosovorans JJ.</title>
        <authorList>
            <consortium name="US DOE Joint Genome Institute (JGI-PGF)"/>
            <person name="Lucas S."/>
            <person name="Copeland A."/>
            <person name="Lapidus A."/>
            <person name="Cheng J.-F."/>
            <person name="Bruce D."/>
            <person name="Goodwin L."/>
            <person name="Pitluck S."/>
            <person name="Land M.L."/>
            <person name="Hauser L."/>
            <person name="Chang Y.-J."/>
            <person name="Jeffries C."/>
            <person name="Wall J.D."/>
            <person name="Stahl D.A."/>
            <person name="Arkin A.P."/>
            <person name="Dehal P."/>
            <person name="Stolyar S.M."/>
            <person name="Hazen T.C."/>
            <person name="Woyke T.J."/>
        </authorList>
    </citation>
    <scope>NUCLEOTIDE SEQUENCE [LARGE SCALE GENOMIC DNA]</scope>
    <source>
        <strain evidence="4 5">JJ</strain>
    </source>
</reference>
<dbReference type="InterPro" id="IPR003593">
    <property type="entry name" value="AAA+_ATPase"/>
</dbReference>
<keyword evidence="2" id="KW-0067">ATP-binding</keyword>
<dbReference type="Gene3D" id="1.10.10.2220">
    <property type="match status" value="1"/>
</dbReference>
<dbReference type="InterPro" id="IPR055446">
    <property type="entry name" value="RecD2_N_OB"/>
</dbReference>
<dbReference type="OrthoDB" id="9763659at2"/>
<dbReference type="HAMAP" id="MF_01488">
    <property type="entry name" value="RecD2"/>
    <property type="match status" value="1"/>
</dbReference>
<evidence type="ECO:0000313" key="5">
    <source>
        <dbReference type="Proteomes" id="UP000006250"/>
    </source>
</evidence>
<dbReference type="GO" id="GO:0006310">
    <property type="term" value="P:DNA recombination"/>
    <property type="evidence" value="ECO:0007669"/>
    <property type="project" value="InterPro"/>
</dbReference>
<dbReference type="RefSeq" id="WP_005989911.1">
    <property type="nucleotide sequence ID" value="NZ_AECZ01000001.1"/>
</dbReference>
<organism evidence="4 5">
    <name type="scientific">Solidesulfovibrio fructosivorans JJ]</name>
    <dbReference type="NCBI Taxonomy" id="596151"/>
    <lineage>
        <taxon>Bacteria</taxon>
        <taxon>Pseudomonadati</taxon>
        <taxon>Thermodesulfobacteriota</taxon>
        <taxon>Desulfovibrionia</taxon>
        <taxon>Desulfovibrionales</taxon>
        <taxon>Desulfovibrionaceae</taxon>
        <taxon>Solidesulfovibrio</taxon>
    </lineage>
</organism>
<dbReference type="InterPro" id="IPR029493">
    <property type="entry name" value="RecD2-like_HHH"/>
</dbReference>
<dbReference type="InterPro" id="IPR006345">
    <property type="entry name" value="RecD2"/>
</dbReference>
<dbReference type="GO" id="GO:0003677">
    <property type="term" value="F:DNA binding"/>
    <property type="evidence" value="ECO:0007669"/>
    <property type="project" value="InterPro"/>
</dbReference>
<dbReference type="Gene3D" id="1.10.150.20">
    <property type="entry name" value="5' to 3' exonuclease, C-terminal subdomain"/>
    <property type="match status" value="1"/>
</dbReference>
<accession>E1JQW4</accession>
<dbReference type="Gene3D" id="2.30.30.940">
    <property type="match status" value="1"/>
</dbReference>
<dbReference type="GO" id="GO:0017116">
    <property type="term" value="F:single-stranded DNA helicase activity"/>
    <property type="evidence" value="ECO:0007669"/>
    <property type="project" value="TreeGrafter"/>
</dbReference>
<dbReference type="PANTHER" id="PTHR43788">
    <property type="entry name" value="DNA2/NAM7 HELICASE FAMILY MEMBER"/>
    <property type="match status" value="1"/>
</dbReference>